<dbReference type="InterPro" id="IPR000719">
    <property type="entry name" value="Prot_kinase_dom"/>
</dbReference>
<gene>
    <name evidence="8" type="ORF">J3R75_001677</name>
</gene>
<evidence type="ECO:0000256" key="5">
    <source>
        <dbReference type="SAM" id="MobiDB-lite"/>
    </source>
</evidence>
<dbReference type="GO" id="GO:0004674">
    <property type="term" value="F:protein serine/threonine kinase activity"/>
    <property type="evidence" value="ECO:0007669"/>
    <property type="project" value="UniProtKB-KW"/>
</dbReference>
<dbReference type="Gene3D" id="3.30.200.20">
    <property type="entry name" value="Phosphorylase Kinase, domain 1"/>
    <property type="match status" value="1"/>
</dbReference>
<reference evidence="8" key="1">
    <citation type="submission" date="2023-07" db="EMBL/GenBank/DDBJ databases">
        <title>Genomic Encyclopedia of Type Strains, Phase IV (KMG-IV): sequencing the most valuable type-strain genomes for metagenomic binning, comparative biology and taxonomic classification.</title>
        <authorList>
            <person name="Goeker M."/>
        </authorList>
    </citation>
    <scope>NUCLEOTIDE SEQUENCE</scope>
    <source>
        <strain evidence="8">DSM 24202</strain>
    </source>
</reference>
<keyword evidence="4" id="KW-0067">ATP-binding</keyword>
<protein>
    <submittedName>
        <fullName evidence="8">Serine/threonine protein kinase/DNA-directed RNA polymerase subunit RPC12/RpoP</fullName>
    </submittedName>
</protein>
<accession>A0AAE4ANM1</accession>
<name>A0AAE4ANM1_9BACT</name>
<organism evidence="8 9">
    <name type="scientific">Oligosphaera ethanolica</name>
    <dbReference type="NCBI Taxonomy" id="760260"/>
    <lineage>
        <taxon>Bacteria</taxon>
        <taxon>Pseudomonadati</taxon>
        <taxon>Lentisphaerota</taxon>
        <taxon>Oligosphaeria</taxon>
        <taxon>Oligosphaerales</taxon>
        <taxon>Oligosphaeraceae</taxon>
        <taxon>Oligosphaera</taxon>
    </lineage>
</organism>
<dbReference type="RefSeq" id="WP_307261016.1">
    <property type="nucleotide sequence ID" value="NZ_JAUSVL010000001.1"/>
</dbReference>
<dbReference type="PROSITE" id="PS00109">
    <property type="entry name" value="PROTEIN_KINASE_TYR"/>
    <property type="match status" value="1"/>
</dbReference>
<dbReference type="Proteomes" id="UP001238163">
    <property type="component" value="Unassembled WGS sequence"/>
</dbReference>
<dbReference type="PANTHER" id="PTHR43289">
    <property type="entry name" value="MITOGEN-ACTIVATED PROTEIN KINASE KINASE KINASE 20-RELATED"/>
    <property type="match status" value="1"/>
</dbReference>
<keyword evidence="6" id="KW-1133">Transmembrane helix</keyword>
<evidence type="ECO:0000256" key="4">
    <source>
        <dbReference type="ARBA" id="ARBA00022840"/>
    </source>
</evidence>
<dbReference type="PROSITE" id="PS50011">
    <property type="entry name" value="PROTEIN_KINASE_DOM"/>
    <property type="match status" value="1"/>
</dbReference>
<evidence type="ECO:0000313" key="8">
    <source>
        <dbReference type="EMBL" id="MDQ0289570.1"/>
    </source>
</evidence>
<dbReference type="PANTHER" id="PTHR43289:SF6">
    <property type="entry name" value="SERINE_THREONINE-PROTEIN KINASE NEKL-3"/>
    <property type="match status" value="1"/>
</dbReference>
<evidence type="ECO:0000256" key="6">
    <source>
        <dbReference type="SAM" id="Phobius"/>
    </source>
</evidence>
<dbReference type="InterPro" id="IPR011009">
    <property type="entry name" value="Kinase-like_dom_sf"/>
</dbReference>
<feature type="compositionally biased region" description="Polar residues" evidence="5">
    <location>
        <begin position="475"/>
        <end position="488"/>
    </location>
</feature>
<feature type="domain" description="Protein kinase" evidence="7">
    <location>
        <begin position="100"/>
        <end position="367"/>
    </location>
</feature>
<comment type="caution">
    <text evidence="8">The sequence shown here is derived from an EMBL/GenBank/DDBJ whole genome shotgun (WGS) entry which is preliminary data.</text>
</comment>
<dbReference type="Gene3D" id="1.10.510.10">
    <property type="entry name" value="Transferase(Phosphotransferase) domain 1"/>
    <property type="match status" value="1"/>
</dbReference>
<dbReference type="InterPro" id="IPR008266">
    <property type="entry name" value="Tyr_kinase_AS"/>
</dbReference>
<keyword evidence="6" id="KW-0812">Transmembrane</keyword>
<dbReference type="Pfam" id="PF00069">
    <property type="entry name" value="Pkinase"/>
    <property type="match status" value="1"/>
</dbReference>
<keyword evidence="6" id="KW-0472">Membrane</keyword>
<feature type="region of interest" description="Disordered" evidence="5">
    <location>
        <begin position="469"/>
        <end position="488"/>
    </location>
</feature>
<dbReference type="AlphaFoldDB" id="A0AAE4ANM1"/>
<evidence type="ECO:0000313" key="9">
    <source>
        <dbReference type="Proteomes" id="UP001238163"/>
    </source>
</evidence>
<evidence type="ECO:0000256" key="3">
    <source>
        <dbReference type="ARBA" id="ARBA00022777"/>
    </source>
</evidence>
<evidence type="ECO:0000256" key="2">
    <source>
        <dbReference type="ARBA" id="ARBA00022741"/>
    </source>
</evidence>
<dbReference type="EMBL" id="JAUSVL010000001">
    <property type="protein sequence ID" value="MDQ0289570.1"/>
    <property type="molecule type" value="Genomic_DNA"/>
</dbReference>
<keyword evidence="8" id="KW-0723">Serine/threonine-protein kinase</keyword>
<keyword evidence="3 8" id="KW-0418">Kinase</keyword>
<dbReference type="CDD" id="cd14014">
    <property type="entry name" value="STKc_PknB_like"/>
    <property type="match status" value="1"/>
</dbReference>
<keyword evidence="1" id="KW-0808">Transferase</keyword>
<proteinExistence type="predicted"/>
<dbReference type="GO" id="GO:0005524">
    <property type="term" value="F:ATP binding"/>
    <property type="evidence" value="ECO:0007669"/>
    <property type="project" value="UniProtKB-KW"/>
</dbReference>
<evidence type="ECO:0000259" key="7">
    <source>
        <dbReference type="PROSITE" id="PS50011"/>
    </source>
</evidence>
<keyword evidence="2" id="KW-0547">Nucleotide-binding</keyword>
<dbReference type="SUPFAM" id="SSF56112">
    <property type="entry name" value="Protein kinase-like (PK-like)"/>
    <property type="match status" value="1"/>
</dbReference>
<feature type="transmembrane region" description="Helical" evidence="6">
    <location>
        <begin position="444"/>
        <end position="464"/>
    </location>
</feature>
<sequence>MICRACQHRFVPSEAPSAAQPLICPKCQAEQLLSGMTFIALCPECAQGIEVDEWMIGSYADCPACGKEIIISPPADQESYTGRALASGGHLLPGDQLGRYRIDQPLNLEGACEDYLAFHTVLFIPCLVKLLKPGIAEQDSFFAEKLVRDAQNACKVKHRHVIGIIDAHWDAERNLSYVVTERAEGMTLREALAKGPVAEKNAVEIARDLCKALLCAEGHNILHGDIRPANVLLTTNSGAKLLGLGIAKLEHEASHCETIGDVHHDLLTQAYSAPEYLESPQDADHRADLYSLGAVLYHMLSGKRPFVSDNPLAMLTLIIEETPPDIRQFNPNVSDDMCQLVASLMAKRPGERPASAGEVIAVLDDIMRKLEKQPKPGRVVVTFAEQNPEGNSGKTAATGRAMASSAAGAHANSSAYSSAVPTGATANTGNATGVRSTWAKAVTIINIVLALACAALFITGIVVMTRKPKAPATTGPASVTHQAAQPPR</sequence>
<keyword evidence="9" id="KW-1185">Reference proteome</keyword>
<evidence type="ECO:0000256" key="1">
    <source>
        <dbReference type="ARBA" id="ARBA00022679"/>
    </source>
</evidence>